<dbReference type="EMBL" id="CAJB01000392">
    <property type="protein sequence ID" value="CCH79798.1"/>
    <property type="molecule type" value="Genomic_DNA"/>
</dbReference>
<dbReference type="PROSITE" id="PS50983">
    <property type="entry name" value="FE_B12_PBP"/>
    <property type="match status" value="1"/>
</dbReference>
<dbReference type="Gene3D" id="3.40.50.1980">
    <property type="entry name" value="Nitrogenase molybdenum iron protein domain"/>
    <property type="match status" value="2"/>
</dbReference>
<proteinExistence type="inferred from homology"/>
<sequence length="341" mass="36235">MPTLLAPARPDLDLDAEFRRIVDELTRRGLIGGGLGLAAGLGLTACGSSGSKPHETPSTTPSTRRVQGAYGPVDVPANPTRVIALSKAAVTTLLDLGLTPVGVDDGEAAVALPQYQARIKALPTVGDYGQFDVEKIAALKPDLLISYDTYIDQKLYAQVKDLVPTFALKTDEGNVAWEVATAGFANAANRNSQLAAWKKKYADQLAQAKTTYRAQLTGNRWEVIQKDDAGDFYRYLPSADALTVLAQLGATLGNANAKGANYYGNPISNEDMISHLGQATVILGVALGIESVTSNPLWKKLPAVTAGHAYFSNDLFISGYSGAIALLDLIEDICKKLEGNR</sequence>
<keyword evidence="4" id="KW-0732">Signal</keyword>
<dbReference type="STRING" id="1194083.BN12_60004"/>
<reference evidence="7 8" key="1">
    <citation type="journal article" date="2013" name="ISME J.">
        <title>A metabolic model for members of the genus Tetrasphaera involved in enhanced biological phosphorus removal.</title>
        <authorList>
            <person name="Kristiansen R."/>
            <person name="Nguyen H.T.T."/>
            <person name="Saunders A.M."/>
            <person name="Nielsen J.L."/>
            <person name="Wimmer R."/>
            <person name="Le V.Q."/>
            <person name="McIlroy S.J."/>
            <person name="Petrovski S."/>
            <person name="Seviour R.J."/>
            <person name="Calteau A."/>
            <person name="Nielsen K.L."/>
            <person name="Nielsen P.H."/>
        </authorList>
    </citation>
    <scope>NUCLEOTIDE SEQUENCE [LARGE SCALE GENOMIC DNA]</scope>
    <source>
        <strain evidence="7 8">T1-X7</strain>
    </source>
</reference>
<dbReference type="Proteomes" id="UP000035721">
    <property type="component" value="Unassembled WGS sequence"/>
</dbReference>
<feature type="domain" description="Fe/B12 periplasmic-binding" evidence="6">
    <location>
        <begin position="81"/>
        <end position="341"/>
    </location>
</feature>
<evidence type="ECO:0000256" key="2">
    <source>
        <dbReference type="ARBA" id="ARBA00008814"/>
    </source>
</evidence>
<dbReference type="SUPFAM" id="SSF53807">
    <property type="entry name" value="Helical backbone' metal receptor"/>
    <property type="match status" value="1"/>
</dbReference>
<evidence type="ECO:0000313" key="7">
    <source>
        <dbReference type="EMBL" id="CCH79798.1"/>
    </source>
</evidence>
<dbReference type="PANTHER" id="PTHR30532:SF1">
    <property type="entry name" value="IRON(3+)-HYDROXAMATE-BINDING PROTEIN FHUD"/>
    <property type="match status" value="1"/>
</dbReference>
<evidence type="ECO:0000256" key="1">
    <source>
        <dbReference type="ARBA" id="ARBA00004196"/>
    </source>
</evidence>
<comment type="similarity">
    <text evidence="2">Belongs to the bacterial solute-binding protein 8 family.</text>
</comment>
<protein>
    <submittedName>
        <fullName evidence="7">Putative ABC-type Fe3+-siderophore transporter substrate-binding protein</fullName>
    </submittedName>
</protein>
<gene>
    <name evidence="7" type="ORF">BN12_60004</name>
</gene>
<dbReference type="GO" id="GO:1901678">
    <property type="term" value="P:iron coordination entity transport"/>
    <property type="evidence" value="ECO:0007669"/>
    <property type="project" value="UniProtKB-ARBA"/>
</dbReference>
<comment type="caution">
    <text evidence="7">The sequence shown here is derived from an EMBL/GenBank/DDBJ whole genome shotgun (WGS) entry which is preliminary data.</text>
</comment>
<feature type="region of interest" description="Disordered" evidence="5">
    <location>
        <begin position="48"/>
        <end position="71"/>
    </location>
</feature>
<evidence type="ECO:0000256" key="3">
    <source>
        <dbReference type="ARBA" id="ARBA00022448"/>
    </source>
</evidence>
<dbReference type="InterPro" id="IPR002491">
    <property type="entry name" value="ABC_transptr_periplasmic_BD"/>
</dbReference>
<name>A0A077M0H7_9MICO</name>
<comment type="subcellular location">
    <subcellularLocation>
        <location evidence="1">Cell envelope</location>
    </subcellularLocation>
</comment>
<accession>A0A077M0H7</accession>
<keyword evidence="3" id="KW-0813">Transport</keyword>
<evidence type="ECO:0000256" key="4">
    <source>
        <dbReference type="ARBA" id="ARBA00022729"/>
    </source>
</evidence>
<organism evidence="7 8">
    <name type="scientific">Nostocoides japonicum T1-X7</name>
    <dbReference type="NCBI Taxonomy" id="1194083"/>
    <lineage>
        <taxon>Bacteria</taxon>
        <taxon>Bacillati</taxon>
        <taxon>Actinomycetota</taxon>
        <taxon>Actinomycetes</taxon>
        <taxon>Micrococcales</taxon>
        <taxon>Intrasporangiaceae</taxon>
        <taxon>Nostocoides</taxon>
    </lineage>
</organism>
<dbReference type="RefSeq" id="WP_048549757.1">
    <property type="nucleotide sequence ID" value="NZ_HF570958.1"/>
</dbReference>
<dbReference type="GO" id="GO:0030288">
    <property type="term" value="C:outer membrane-bounded periplasmic space"/>
    <property type="evidence" value="ECO:0007669"/>
    <property type="project" value="TreeGrafter"/>
</dbReference>
<keyword evidence="8" id="KW-1185">Reference proteome</keyword>
<dbReference type="AlphaFoldDB" id="A0A077M0H7"/>
<dbReference type="InterPro" id="IPR051313">
    <property type="entry name" value="Bact_iron-sidero_bind"/>
</dbReference>
<evidence type="ECO:0000313" key="8">
    <source>
        <dbReference type="Proteomes" id="UP000035721"/>
    </source>
</evidence>
<evidence type="ECO:0000256" key="5">
    <source>
        <dbReference type="SAM" id="MobiDB-lite"/>
    </source>
</evidence>
<dbReference type="Pfam" id="PF01497">
    <property type="entry name" value="Peripla_BP_2"/>
    <property type="match status" value="1"/>
</dbReference>
<evidence type="ECO:0000259" key="6">
    <source>
        <dbReference type="PROSITE" id="PS50983"/>
    </source>
</evidence>
<feature type="compositionally biased region" description="Polar residues" evidence="5">
    <location>
        <begin position="56"/>
        <end position="65"/>
    </location>
</feature>
<dbReference type="PANTHER" id="PTHR30532">
    <property type="entry name" value="IRON III DICITRATE-BINDING PERIPLASMIC PROTEIN"/>
    <property type="match status" value="1"/>
</dbReference>